<evidence type="ECO:0000256" key="2">
    <source>
        <dbReference type="SAM" id="MobiDB-lite"/>
    </source>
</evidence>
<reference evidence="4" key="1">
    <citation type="submission" date="2024-03" db="EMBL/GenBank/DDBJ databases">
        <title>WGS assembly of Saponaria officinalis var. Norfolk2.</title>
        <authorList>
            <person name="Jenkins J."/>
            <person name="Shu S."/>
            <person name="Grimwood J."/>
            <person name="Barry K."/>
            <person name="Goodstein D."/>
            <person name="Schmutz J."/>
            <person name="Leebens-Mack J."/>
            <person name="Osbourn A."/>
        </authorList>
    </citation>
    <scope>NUCLEOTIDE SEQUENCE [LARGE SCALE GENOMIC DNA]</scope>
    <source>
        <strain evidence="4">JIC</strain>
    </source>
</reference>
<keyword evidence="5" id="KW-1185">Reference proteome</keyword>
<evidence type="ECO:0000313" key="4">
    <source>
        <dbReference type="EMBL" id="KAK9713178.1"/>
    </source>
</evidence>
<dbReference type="Pfam" id="PF00013">
    <property type="entry name" value="KH_1"/>
    <property type="match status" value="1"/>
</dbReference>
<dbReference type="GO" id="GO:0003723">
    <property type="term" value="F:RNA binding"/>
    <property type="evidence" value="ECO:0007669"/>
    <property type="project" value="UniProtKB-UniRule"/>
</dbReference>
<dbReference type="AlphaFoldDB" id="A0AAW1K869"/>
<feature type="region of interest" description="Disordered" evidence="2">
    <location>
        <begin position="1"/>
        <end position="37"/>
    </location>
</feature>
<dbReference type="InterPro" id="IPR004087">
    <property type="entry name" value="KH_dom"/>
</dbReference>
<dbReference type="EMBL" id="JBDFQZ010000006">
    <property type="protein sequence ID" value="KAK9713178.1"/>
    <property type="molecule type" value="Genomic_DNA"/>
</dbReference>
<dbReference type="PROSITE" id="PS50084">
    <property type="entry name" value="KH_TYPE_1"/>
    <property type="match status" value="1"/>
</dbReference>
<evidence type="ECO:0000313" key="5">
    <source>
        <dbReference type="Proteomes" id="UP001443914"/>
    </source>
</evidence>
<name>A0AAW1K869_SAPOF</name>
<dbReference type="SUPFAM" id="SSF54791">
    <property type="entry name" value="Eukaryotic type KH-domain (KH-domain type I)"/>
    <property type="match status" value="1"/>
</dbReference>
<gene>
    <name evidence="4" type="ORF">RND81_06G009100</name>
</gene>
<sequence length="113" mass="11869">MALDHLCSPTHSLTTRTESSGNPATAKGGSNLGSDKKSFTVTNTKLELAVREDLFSAVYGENGNNLARLRQISGAIVEVHDPCAGSDGKVIISGTHDQTLVAQSLLQAFLMSP</sequence>
<comment type="caution">
    <text evidence="4">The sequence shown here is derived from an EMBL/GenBank/DDBJ whole genome shotgun (WGS) entry which is preliminary data.</text>
</comment>
<dbReference type="Proteomes" id="UP001443914">
    <property type="component" value="Unassembled WGS sequence"/>
</dbReference>
<accession>A0AAW1K869</accession>
<feature type="compositionally biased region" description="Polar residues" evidence="2">
    <location>
        <begin position="9"/>
        <end position="23"/>
    </location>
</feature>
<keyword evidence="1" id="KW-0694">RNA-binding</keyword>
<dbReference type="Gene3D" id="3.30.1370.10">
    <property type="entry name" value="K Homology domain, type 1"/>
    <property type="match status" value="1"/>
</dbReference>
<evidence type="ECO:0000259" key="3">
    <source>
        <dbReference type="SMART" id="SM00322"/>
    </source>
</evidence>
<dbReference type="InterPro" id="IPR004088">
    <property type="entry name" value="KH_dom_type_1"/>
</dbReference>
<proteinExistence type="predicted"/>
<feature type="domain" description="K Homology" evidence="3">
    <location>
        <begin position="42"/>
        <end position="111"/>
    </location>
</feature>
<dbReference type="SMART" id="SM00322">
    <property type="entry name" value="KH"/>
    <property type="match status" value="1"/>
</dbReference>
<dbReference type="InterPro" id="IPR036612">
    <property type="entry name" value="KH_dom_type_1_sf"/>
</dbReference>
<organism evidence="4 5">
    <name type="scientific">Saponaria officinalis</name>
    <name type="common">Common soapwort</name>
    <name type="synonym">Lychnis saponaria</name>
    <dbReference type="NCBI Taxonomy" id="3572"/>
    <lineage>
        <taxon>Eukaryota</taxon>
        <taxon>Viridiplantae</taxon>
        <taxon>Streptophyta</taxon>
        <taxon>Embryophyta</taxon>
        <taxon>Tracheophyta</taxon>
        <taxon>Spermatophyta</taxon>
        <taxon>Magnoliopsida</taxon>
        <taxon>eudicotyledons</taxon>
        <taxon>Gunneridae</taxon>
        <taxon>Pentapetalae</taxon>
        <taxon>Caryophyllales</taxon>
        <taxon>Caryophyllaceae</taxon>
        <taxon>Caryophylleae</taxon>
        <taxon>Saponaria</taxon>
    </lineage>
</organism>
<evidence type="ECO:0000256" key="1">
    <source>
        <dbReference type="PROSITE-ProRule" id="PRU00117"/>
    </source>
</evidence>
<protein>
    <recommendedName>
        <fullName evidence="3">K Homology domain-containing protein</fullName>
    </recommendedName>
</protein>